<dbReference type="InterPro" id="IPR019734">
    <property type="entry name" value="TPR_rpt"/>
</dbReference>
<dbReference type="Pfam" id="PF14559">
    <property type="entry name" value="TPR_19"/>
    <property type="match status" value="1"/>
</dbReference>
<dbReference type="AlphaFoldDB" id="A0A6I2MIU7"/>
<evidence type="ECO:0000313" key="2">
    <source>
        <dbReference type="Proteomes" id="UP000441585"/>
    </source>
</evidence>
<evidence type="ECO:0000313" key="1">
    <source>
        <dbReference type="EMBL" id="MRX56986.1"/>
    </source>
</evidence>
<dbReference type="SUPFAM" id="SSF48452">
    <property type="entry name" value="TPR-like"/>
    <property type="match status" value="1"/>
</dbReference>
<reference evidence="1 2" key="1">
    <citation type="submission" date="2019-11" db="EMBL/GenBank/DDBJ databases">
        <title>Bacillus idriensis genome.</title>
        <authorList>
            <person name="Konopka E.N."/>
            <person name="Newman J.D."/>
        </authorList>
    </citation>
    <scope>NUCLEOTIDE SEQUENCE [LARGE SCALE GENOMIC DNA]</scope>
    <source>
        <strain evidence="1 2">DSM 19097</strain>
    </source>
</reference>
<dbReference type="RefSeq" id="WP_070876399.1">
    <property type="nucleotide sequence ID" value="NZ_CAJFZX010000001.1"/>
</dbReference>
<dbReference type="InterPro" id="IPR011990">
    <property type="entry name" value="TPR-like_helical_dom_sf"/>
</dbReference>
<protein>
    <submittedName>
        <fullName evidence="1">Tetratricopeptide repeat protein</fullName>
    </submittedName>
</protein>
<dbReference type="Gene3D" id="1.25.40.10">
    <property type="entry name" value="Tetratricopeptide repeat domain"/>
    <property type="match status" value="1"/>
</dbReference>
<dbReference type="EMBL" id="WKKF01000021">
    <property type="protein sequence ID" value="MRX56986.1"/>
    <property type="molecule type" value="Genomic_DNA"/>
</dbReference>
<organism evidence="1 2">
    <name type="scientific">Metabacillus idriensis</name>
    <dbReference type="NCBI Taxonomy" id="324768"/>
    <lineage>
        <taxon>Bacteria</taxon>
        <taxon>Bacillati</taxon>
        <taxon>Bacillota</taxon>
        <taxon>Bacilli</taxon>
        <taxon>Bacillales</taxon>
        <taxon>Bacillaceae</taxon>
        <taxon>Metabacillus</taxon>
    </lineage>
</organism>
<sequence>MMDGKKQRKVIPFPNLSERLVDKGLEALKNKQFKEALTLFYEVLELGEERAEIHLGIALCLMELGELEEAKAVCRKMLHEDIGDYFTVLQVYLTVLIQLRQYSEVQQTIEAVLQENQLPHDQAEHFYKLLDFSRKMTEDEDFPMDEEEDDDSYTEPRNLLDTINQQVAYVQSLKDRNVSRHMLQLQSILKDGGSHPVVQSMILHLLMENEVAKEVKIAKFGKTMSLIPAELEDLSELPFTKKVLNVLDDILGQENPALFEAVKEIWIRHLYVLFPFLPEPAEARLWAAALHYAGYEMHGIAAPAEEVSYTYEVKENTLMEAARKIYEIEEISYLQI</sequence>
<dbReference type="SMART" id="SM00028">
    <property type="entry name" value="TPR"/>
    <property type="match status" value="2"/>
</dbReference>
<dbReference type="Proteomes" id="UP000441585">
    <property type="component" value="Unassembled WGS sequence"/>
</dbReference>
<accession>A0A6I2MIU7</accession>
<comment type="caution">
    <text evidence="1">The sequence shown here is derived from an EMBL/GenBank/DDBJ whole genome shotgun (WGS) entry which is preliminary data.</text>
</comment>
<gene>
    <name evidence="1" type="ORF">GJU41_23900</name>
</gene>
<keyword evidence="2" id="KW-1185">Reference proteome</keyword>
<name>A0A6I2MIU7_9BACI</name>
<dbReference type="SUPFAM" id="SSF116965">
    <property type="entry name" value="Hypothetical protein MPN330"/>
    <property type="match status" value="1"/>
</dbReference>
<proteinExistence type="predicted"/>